<accession>A0A1S1Z065</accession>
<evidence type="ECO:0000313" key="1">
    <source>
        <dbReference type="EMBL" id="OHX66573.1"/>
    </source>
</evidence>
<protein>
    <recommendedName>
        <fullName evidence="3">DUF4177 domain-containing protein</fullName>
    </recommendedName>
</protein>
<reference evidence="1 2" key="1">
    <citation type="journal article" date="2012" name="Int. J. Syst. Evol. Microbiol.">
        <title>Flammeovirga pacifica sp. nov., isolated from deep-sea sediment.</title>
        <authorList>
            <person name="Xu H."/>
            <person name="Fu Y."/>
            <person name="Yang N."/>
            <person name="Ding Z."/>
            <person name="Lai Q."/>
            <person name="Zeng R."/>
        </authorList>
    </citation>
    <scope>NUCLEOTIDE SEQUENCE [LARGE SCALE GENOMIC DNA]</scope>
    <source>
        <strain evidence="2">DSM 24597 / LMG 26175 / WPAGA1</strain>
    </source>
</reference>
<keyword evidence="2" id="KW-1185">Reference proteome</keyword>
<organism evidence="1 2">
    <name type="scientific">Flammeovirga pacifica</name>
    <dbReference type="NCBI Taxonomy" id="915059"/>
    <lineage>
        <taxon>Bacteria</taxon>
        <taxon>Pseudomonadati</taxon>
        <taxon>Bacteroidota</taxon>
        <taxon>Cytophagia</taxon>
        <taxon>Cytophagales</taxon>
        <taxon>Flammeovirgaceae</taxon>
        <taxon>Flammeovirga</taxon>
    </lineage>
</organism>
<comment type="caution">
    <text evidence="1">The sequence shown here is derived from an EMBL/GenBank/DDBJ whole genome shotgun (WGS) entry which is preliminary data.</text>
</comment>
<dbReference type="AlphaFoldDB" id="A0A1S1Z065"/>
<sequence length="84" mass="9430">MFKTVYIKTKKESRRTTSDRLRSVKIHGEDTAQQVNDCLEEHEKKGFKLVSITPLSSASSSNVGTGGWGFSYTDGVMIVFKKKK</sequence>
<gene>
    <name evidence="1" type="ORF">NH26_09490</name>
</gene>
<dbReference type="RefSeq" id="WP_044221357.1">
    <property type="nucleotide sequence ID" value="NZ_JRYR02000001.1"/>
</dbReference>
<evidence type="ECO:0000313" key="2">
    <source>
        <dbReference type="Proteomes" id="UP000179797"/>
    </source>
</evidence>
<evidence type="ECO:0008006" key="3">
    <source>
        <dbReference type="Google" id="ProtNLM"/>
    </source>
</evidence>
<name>A0A1S1Z065_FLAPC</name>
<dbReference type="OrthoDB" id="981448at2"/>
<dbReference type="STRING" id="915059.NH26_09490"/>
<proteinExistence type="predicted"/>
<dbReference type="EMBL" id="JRYR02000001">
    <property type="protein sequence ID" value="OHX66573.1"/>
    <property type="molecule type" value="Genomic_DNA"/>
</dbReference>
<dbReference type="Proteomes" id="UP000179797">
    <property type="component" value="Unassembled WGS sequence"/>
</dbReference>